<evidence type="ECO:0000256" key="1">
    <source>
        <dbReference type="ARBA" id="ARBA00022723"/>
    </source>
</evidence>
<dbReference type="Pfam" id="PF04227">
    <property type="entry name" value="Indigoidine_A"/>
    <property type="match status" value="1"/>
</dbReference>
<dbReference type="InterPro" id="IPR022830">
    <property type="entry name" value="Indigdn_synthA-like"/>
</dbReference>
<keyword evidence="1" id="KW-0479">Metal-binding</keyword>
<dbReference type="EMBL" id="NEVH01017472">
    <property type="protein sequence ID" value="PNF24195.1"/>
    <property type="molecule type" value="Genomic_DNA"/>
</dbReference>
<evidence type="ECO:0000256" key="5">
    <source>
        <dbReference type="ARBA" id="ARBA00023295"/>
    </source>
</evidence>
<dbReference type="GO" id="GO:0046872">
    <property type="term" value="F:metal ion binding"/>
    <property type="evidence" value="ECO:0007669"/>
    <property type="project" value="UniProtKB-KW"/>
</dbReference>
<accession>A0A2J7Q6H9</accession>
<keyword evidence="7" id="KW-1185">Reference proteome</keyword>
<dbReference type="SUPFAM" id="SSF110581">
    <property type="entry name" value="Indigoidine synthase A-like"/>
    <property type="match status" value="1"/>
</dbReference>
<keyword evidence="5 6" id="KW-0326">Glycosidase</keyword>
<dbReference type="Proteomes" id="UP000235965">
    <property type="component" value="Unassembled WGS sequence"/>
</dbReference>
<comment type="caution">
    <text evidence="6">The sequence shown here is derived from an EMBL/GenBank/DDBJ whole genome shotgun (WGS) entry which is preliminary data.</text>
</comment>
<dbReference type="GO" id="GO:0004730">
    <property type="term" value="F:pseudouridylate synthase activity"/>
    <property type="evidence" value="ECO:0007669"/>
    <property type="project" value="InterPro"/>
</dbReference>
<name>A0A2J7Q6H9_9NEOP</name>
<dbReference type="InterPro" id="IPR007342">
    <property type="entry name" value="PsuG"/>
</dbReference>
<dbReference type="HAMAP" id="MF_01876">
    <property type="entry name" value="PsiMP_glycosidase"/>
    <property type="match status" value="1"/>
</dbReference>
<gene>
    <name evidence="6" type="primary">psuG_2</name>
    <name evidence="6" type="ORF">B7P43_G16278</name>
</gene>
<keyword evidence="3" id="KW-0464">Manganese</keyword>
<dbReference type="GO" id="GO:0016798">
    <property type="term" value="F:hydrolase activity, acting on glycosyl bonds"/>
    <property type="evidence" value="ECO:0007669"/>
    <property type="project" value="UniProtKB-KW"/>
</dbReference>
<keyword evidence="4" id="KW-0456">Lyase</keyword>
<evidence type="ECO:0000313" key="6">
    <source>
        <dbReference type="EMBL" id="PNF24195.1"/>
    </source>
</evidence>
<evidence type="ECO:0000313" key="7">
    <source>
        <dbReference type="Proteomes" id="UP000235965"/>
    </source>
</evidence>
<dbReference type="Gene3D" id="3.40.1790.10">
    <property type="entry name" value="Indigoidine synthase domain"/>
    <property type="match status" value="1"/>
</dbReference>
<evidence type="ECO:0000256" key="4">
    <source>
        <dbReference type="ARBA" id="ARBA00023239"/>
    </source>
</evidence>
<dbReference type="PANTHER" id="PTHR42909:SF1">
    <property type="entry name" value="CARBOHYDRATE KINASE PFKB DOMAIN-CONTAINING PROTEIN"/>
    <property type="match status" value="1"/>
</dbReference>
<keyword evidence="2" id="KW-0378">Hydrolase</keyword>
<dbReference type="OrthoDB" id="24555at2759"/>
<evidence type="ECO:0000256" key="2">
    <source>
        <dbReference type="ARBA" id="ARBA00022801"/>
    </source>
</evidence>
<dbReference type="AlphaFoldDB" id="A0A2J7Q6H9"/>
<dbReference type="GO" id="GO:0005737">
    <property type="term" value="C:cytoplasm"/>
    <property type="evidence" value="ECO:0007669"/>
    <property type="project" value="TreeGrafter"/>
</dbReference>
<dbReference type="STRING" id="105785.A0A2J7Q6H9"/>
<reference evidence="6 7" key="1">
    <citation type="submission" date="2017-12" db="EMBL/GenBank/DDBJ databases">
        <title>Hemimetabolous genomes reveal molecular basis of termite eusociality.</title>
        <authorList>
            <person name="Harrison M.C."/>
            <person name="Jongepier E."/>
            <person name="Robertson H.M."/>
            <person name="Arning N."/>
            <person name="Bitard-Feildel T."/>
            <person name="Chao H."/>
            <person name="Childers C.P."/>
            <person name="Dinh H."/>
            <person name="Doddapaneni H."/>
            <person name="Dugan S."/>
            <person name="Gowin J."/>
            <person name="Greiner C."/>
            <person name="Han Y."/>
            <person name="Hu H."/>
            <person name="Hughes D.S.T."/>
            <person name="Huylmans A.-K."/>
            <person name="Kemena C."/>
            <person name="Kremer L.P.M."/>
            <person name="Lee S.L."/>
            <person name="Lopez-Ezquerra A."/>
            <person name="Mallet L."/>
            <person name="Monroy-Kuhn J.M."/>
            <person name="Moser A."/>
            <person name="Murali S.C."/>
            <person name="Muzny D.M."/>
            <person name="Otani S."/>
            <person name="Piulachs M.-D."/>
            <person name="Poelchau M."/>
            <person name="Qu J."/>
            <person name="Schaub F."/>
            <person name="Wada-Katsumata A."/>
            <person name="Worley K.C."/>
            <person name="Xie Q."/>
            <person name="Ylla G."/>
            <person name="Poulsen M."/>
            <person name="Gibbs R.A."/>
            <person name="Schal C."/>
            <person name="Richards S."/>
            <person name="Belles X."/>
            <person name="Korb J."/>
            <person name="Bornberg-Bauer E."/>
        </authorList>
    </citation>
    <scope>NUCLEOTIDE SEQUENCE [LARGE SCALE GENOMIC DNA]</scope>
    <source>
        <tissue evidence="6">Whole body</tissue>
    </source>
</reference>
<dbReference type="InParanoid" id="A0A2J7Q6H9"/>
<protein>
    <submittedName>
        <fullName evidence="6">Pseudouridine-5'-phosphate glycosidase</fullName>
    </submittedName>
</protein>
<dbReference type="PANTHER" id="PTHR42909">
    <property type="entry name" value="ZGC:136858"/>
    <property type="match status" value="1"/>
</dbReference>
<organism evidence="6 7">
    <name type="scientific">Cryptotermes secundus</name>
    <dbReference type="NCBI Taxonomy" id="105785"/>
    <lineage>
        <taxon>Eukaryota</taxon>
        <taxon>Metazoa</taxon>
        <taxon>Ecdysozoa</taxon>
        <taxon>Arthropoda</taxon>
        <taxon>Hexapoda</taxon>
        <taxon>Insecta</taxon>
        <taxon>Pterygota</taxon>
        <taxon>Neoptera</taxon>
        <taxon>Polyneoptera</taxon>
        <taxon>Dictyoptera</taxon>
        <taxon>Blattodea</taxon>
        <taxon>Blattoidea</taxon>
        <taxon>Termitoidae</taxon>
        <taxon>Kalotermitidae</taxon>
        <taxon>Cryptotermitinae</taxon>
        <taxon>Cryptotermes</taxon>
    </lineage>
</organism>
<sequence>MQTKLAYFLRNRVYAYFRRRMSSFNYNSCIDVSQEVSEALRSHSPVVALESTIISHGMPYPANLQTALQVEEVIRNQGAVPATIAVIKGRVKVGLDQEMLSEFASLKTPAVKTSRRDFPYVLSKGLNGGTTVAGTVIVSSAVGIKVFATGGLGGVHRGGEMTMDISADLTELGRNPVTVVSSGIKSILDIDRTLEYLETQGVCVVTYGQNKNFPSFYTPESGLEAPYNVETPAEAAALIEKLLQLRLNSGILLAVPIPEAEAMEGGEIEKAINTAVKEAEDHGIRGKEVTPFILNQVISLTGGRSLASNIALIKNNAKVGAQVALELARIQKNSSLQSSSEGVFQSLHGTSVEQCATKSPLVS</sequence>
<evidence type="ECO:0000256" key="3">
    <source>
        <dbReference type="ARBA" id="ARBA00023211"/>
    </source>
</evidence>
<proteinExistence type="inferred from homology"/>